<evidence type="ECO:0000313" key="3">
    <source>
        <dbReference type="Proteomes" id="UP000288805"/>
    </source>
</evidence>
<reference evidence="2 3" key="1">
    <citation type="journal article" date="2018" name="PLoS Genet.">
        <title>Population sequencing reveals clonal diversity and ancestral inbreeding in the grapevine cultivar Chardonnay.</title>
        <authorList>
            <person name="Roach M.J."/>
            <person name="Johnson D.L."/>
            <person name="Bohlmann J."/>
            <person name="van Vuuren H.J."/>
            <person name="Jones S.J."/>
            <person name="Pretorius I.S."/>
            <person name="Schmidt S.A."/>
            <person name="Borneman A.R."/>
        </authorList>
    </citation>
    <scope>NUCLEOTIDE SEQUENCE [LARGE SCALE GENOMIC DNA]</scope>
    <source>
        <strain evidence="3">cv. Chardonnay</strain>
        <tissue evidence="2">Leaf</tissue>
    </source>
</reference>
<evidence type="ECO:0000256" key="1">
    <source>
        <dbReference type="SAM" id="Phobius"/>
    </source>
</evidence>
<feature type="transmembrane region" description="Helical" evidence="1">
    <location>
        <begin position="30"/>
        <end position="50"/>
    </location>
</feature>
<gene>
    <name evidence="2" type="ORF">CK203_055589</name>
</gene>
<protein>
    <submittedName>
        <fullName evidence="2">Uncharacterized protein</fullName>
    </submittedName>
</protein>
<keyword evidence="1" id="KW-1133">Transmembrane helix</keyword>
<feature type="transmembrane region" description="Helical" evidence="1">
    <location>
        <begin position="62"/>
        <end position="79"/>
    </location>
</feature>
<sequence length="351" mass="40510">MVDGFRWKQFSEPTNVDQLKMYYVRDHGHLMVAIISEFCVIVLSIITFIDDVTSLHVGFERIITPLRVICFTIILVFAFDSSISFTPCPFSYSDPFLDHPEAMESDVVFDNPYLDEMFEIWCMDSHIIISGEYISNLLCIPMELFSSYHDRLDTYDVILGHISLLQLWSLAFKATMPSHLRRLESSFSAYIPIISLVLAFRVVISSLAFRVHGFSLTFIAIIIFQFQRLEPSLFFSFSVQSHHHSQFRRLEPSSLLSFGVQSHHHFSVSAFRAIIVSRFRRLEPSSFLGFGIQSHHHFSVSAFRAIIIHSFGLKSHNRFSSFGIESHHRFLVLAFRAIITLSFGVRSHHRS</sequence>
<proteinExistence type="predicted"/>
<dbReference type="Proteomes" id="UP000288805">
    <property type="component" value="Unassembled WGS sequence"/>
</dbReference>
<comment type="caution">
    <text evidence="2">The sequence shown here is derived from an EMBL/GenBank/DDBJ whole genome shotgun (WGS) entry which is preliminary data.</text>
</comment>
<feature type="transmembrane region" description="Helical" evidence="1">
    <location>
        <begin position="187"/>
        <end position="204"/>
    </location>
</feature>
<dbReference type="AlphaFoldDB" id="A0A438FV64"/>
<organism evidence="2 3">
    <name type="scientific">Vitis vinifera</name>
    <name type="common">Grape</name>
    <dbReference type="NCBI Taxonomy" id="29760"/>
    <lineage>
        <taxon>Eukaryota</taxon>
        <taxon>Viridiplantae</taxon>
        <taxon>Streptophyta</taxon>
        <taxon>Embryophyta</taxon>
        <taxon>Tracheophyta</taxon>
        <taxon>Spermatophyta</taxon>
        <taxon>Magnoliopsida</taxon>
        <taxon>eudicotyledons</taxon>
        <taxon>Gunneridae</taxon>
        <taxon>Pentapetalae</taxon>
        <taxon>rosids</taxon>
        <taxon>Vitales</taxon>
        <taxon>Vitaceae</taxon>
        <taxon>Viteae</taxon>
        <taxon>Vitis</taxon>
    </lineage>
</organism>
<keyword evidence="1" id="KW-0812">Transmembrane</keyword>
<dbReference type="EMBL" id="QGNW01000730">
    <property type="protein sequence ID" value="RVW63840.1"/>
    <property type="molecule type" value="Genomic_DNA"/>
</dbReference>
<evidence type="ECO:0000313" key="2">
    <source>
        <dbReference type="EMBL" id="RVW63840.1"/>
    </source>
</evidence>
<accession>A0A438FV64</accession>
<name>A0A438FV64_VITVI</name>
<keyword evidence="1" id="KW-0472">Membrane</keyword>